<comment type="caution">
    <text evidence="2">The sequence shown here is derived from an EMBL/GenBank/DDBJ whole genome shotgun (WGS) entry which is preliminary data.</text>
</comment>
<accession>A0A1T3NNL1</accession>
<gene>
    <name evidence="2" type="ORF">B4N89_40400</name>
</gene>
<sequence length="156" mass="16951">MYREGDWVEPADETAREVRHPGQILMAQPLPDGGQKLTVQPRGGRVAWVMPSGDVRRIPPPPRADRIGVGDTVKHGNDGLRRTHPPGTIEHIDPGTGDARVQPFDPAQPTWTASLILLVPDDGVWFPSDGAPPARSRPFPIPPGTPAPHAYGCYRL</sequence>
<dbReference type="RefSeq" id="WP_078981506.1">
    <property type="nucleotide sequence ID" value="NZ_MWQN01000003.1"/>
</dbReference>
<dbReference type="OrthoDB" id="9789941at2"/>
<dbReference type="Proteomes" id="UP000190037">
    <property type="component" value="Unassembled WGS sequence"/>
</dbReference>
<dbReference type="AlphaFoldDB" id="A0A1T3NNL1"/>
<dbReference type="STRING" id="159449.B4N89_40400"/>
<feature type="region of interest" description="Disordered" evidence="1">
    <location>
        <begin position="52"/>
        <end position="84"/>
    </location>
</feature>
<keyword evidence="3" id="KW-1185">Reference proteome</keyword>
<evidence type="ECO:0000256" key="1">
    <source>
        <dbReference type="SAM" id="MobiDB-lite"/>
    </source>
</evidence>
<dbReference type="EMBL" id="MWQN01000003">
    <property type="protein sequence ID" value="OPC78414.1"/>
    <property type="molecule type" value="Genomic_DNA"/>
</dbReference>
<name>A0A1T3NNL1_9ACTN</name>
<feature type="compositionally biased region" description="Basic and acidic residues" evidence="1">
    <location>
        <begin position="63"/>
        <end position="81"/>
    </location>
</feature>
<proteinExistence type="predicted"/>
<evidence type="ECO:0000313" key="3">
    <source>
        <dbReference type="Proteomes" id="UP000190037"/>
    </source>
</evidence>
<protein>
    <submittedName>
        <fullName evidence="2">Uncharacterized protein</fullName>
    </submittedName>
</protein>
<organism evidence="2 3">
    <name type="scientific">Embleya scabrispora</name>
    <dbReference type="NCBI Taxonomy" id="159449"/>
    <lineage>
        <taxon>Bacteria</taxon>
        <taxon>Bacillati</taxon>
        <taxon>Actinomycetota</taxon>
        <taxon>Actinomycetes</taxon>
        <taxon>Kitasatosporales</taxon>
        <taxon>Streptomycetaceae</taxon>
        <taxon>Embleya</taxon>
    </lineage>
</organism>
<reference evidence="2 3" key="1">
    <citation type="submission" date="2017-03" db="EMBL/GenBank/DDBJ databases">
        <title>Draft genome sequence of Streptomyces scabrisporus NF3, endophyte isolated from Amphipterygium adstringens.</title>
        <authorList>
            <person name="Vazquez M."/>
            <person name="Ceapa C.D."/>
            <person name="Rodriguez Luna D."/>
            <person name="Sanchez Esquivel S."/>
        </authorList>
    </citation>
    <scope>NUCLEOTIDE SEQUENCE [LARGE SCALE GENOMIC DNA]</scope>
    <source>
        <strain evidence="2 3">NF3</strain>
    </source>
</reference>
<evidence type="ECO:0000313" key="2">
    <source>
        <dbReference type="EMBL" id="OPC78414.1"/>
    </source>
</evidence>